<reference evidence="3" key="1">
    <citation type="journal article" date="2014" name="Int. J. Syst. Evol. Microbiol.">
        <title>Complete genome sequence of Corynebacterium casei LMG S-19264T (=DSM 44701T), isolated from a smear-ripened cheese.</title>
        <authorList>
            <consortium name="US DOE Joint Genome Institute (JGI-PGF)"/>
            <person name="Walter F."/>
            <person name="Albersmeier A."/>
            <person name="Kalinowski J."/>
            <person name="Ruckert C."/>
        </authorList>
    </citation>
    <scope>NUCLEOTIDE SEQUENCE</scope>
    <source>
        <strain evidence="3">JCM 4335</strain>
    </source>
</reference>
<evidence type="ECO:0000259" key="2">
    <source>
        <dbReference type="Pfam" id="PF04738"/>
    </source>
</evidence>
<dbReference type="RefSeq" id="WP_189530778.1">
    <property type="nucleotide sequence ID" value="NZ_BMSV01000002.1"/>
</dbReference>
<gene>
    <name evidence="3" type="ORF">GCM10010249_13450</name>
</gene>
<feature type="region of interest" description="Disordered" evidence="1">
    <location>
        <begin position="1"/>
        <end position="20"/>
    </location>
</feature>
<evidence type="ECO:0000313" key="3">
    <source>
        <dbReference type="EMBL" id="GGP96545.1"/>
    </source>
</evidence>
<feature type="domain" description="Lantibiotic dehydratase N-terminal" evidence="2">
    <location>
        <begin position="159"/>
        <end position="539"/>
    </location>
</feature>
<keyword evidence="4" id="KW-1185">Reference proteome</keyword>
<sequence>MPYVEKADAETAAGTDAHTVDRPVHSAPYALVRATVLAHPPQTPAAADFRALIGRLTELDGRLADLSHPLCDDLYASRDGHPEDFHRDVVLPLRRTVHNGRTPRPALLARLGDLPGRLPRLALWLTLRERRAALLTELDLAVPRALAAERSALAALCREPALARAVALTSADLLRALERAGTGADDRKARKEEPNVLRYALRASTKTSPLSWFTAVGWGPLPQSPAPLPHVRSWGHEALLDGPLHAVVTVNRTLTAALTAALLDRPHRRAARPHRITSTARVTDGRATYARSRTAFAGGRYLVTDEDEVEVAFGGPLRLLTDRARTPAPLHELALALASALPPAPGAGNAGPAEGGDRGEGNLAAATAFLDRLAEAGLLVPTDPVPPQDAAPLARLSAWLRALGTADAADTAHGEDGAGAAGSVRAEDVTQADRIDELAALVDRFAAAPPHERPGVLTGLADRWTGLLADNGRPVPAGSAPLNLLSEDVVAPEPLRLDGFVGAADHEALGEVTALAELFDLGHLVRRVARDRFVERYGRGGRCAHPWEFGADVAAAWERAGRIAALRPEDSAAFPTGGAELAALREDVADAVRGAPAARTPSPGPDDDVVLPSGLVRDLAARLPRWATERPVSYAYFLQRDPAGGLLCVNHVYGGWGRFTSRFLDALDPRAAEGVARQIRRGLGHGAGERVAQIRPVNGFNANLHPLLVPDEIGPYRGAASIAEDELELFHDEATDQVRFGIRGTGDVLDVLYPGFLAPVMLPRRIAAHLSDHPHGMVDFRPLVPRHTVRAPGGTVVRTPRLRHRHVVLLRRRWVLPSGVAGALREELAAAGTVPVEAVARWRALLALPDQVFLHPVVTAPTGRAADDFLTQLSRPKPQFADLGNALHLRCLAKWLSRHPDGVVLEEALPAPGGSAAPTRAVELVLETYRPRRPS</sequence>
<dbReference type="AlphaFoldDB" id="A0A918EJE1"/>
<dbReference type="Proteomes" id="UP000654123">
    <property type="component" value="Unassembled WGS sequence"/>
</dbReference>
<organism evidence="3 4">
    <name type="scientific">Streptomyces roseolilacinus</name>
    <dbReference type="NCBI Taxonomy" id="66904"/>
    <lineage>
        <taxon>Bacteria</taxon>
        <taxon>Bacillati</taxon>
        <taxon>Actinomycetota</taxon>
        <taxon>Actinomycetes</taxon>
        <taxon>Kitasatosporales</taxon>
        <taxon>Streptomycetaceae</taxon>
        <taxon>Streptomyces</taxon>
    </lineage>
</organism>
<accession>A0A918EJE1</accession>
<dbReference type="Pfam" id="PF04738">
    <property type="entry name" value="Lant_dehydr_N"/>
    <property type="match status" value="1"/>
</dbReference>
<comment type="caution">
    <text evidence="3">The sequence shown here is derived from an EMBL/GenBank/DDBJ whole genome shotgun (WGS) entry which is preliminary data.</text>
</comment>
<dbReference type="InterPro" id="IPR006827">
    <property type="entry name" value="Lant_deHydtase_N"/>
</dbReference>
<proteinExistence type="predicted"/>
<dbReference type="EMBL" id="BMSV01000002">
    <property type="protein sequence ID" value="GGP96545.1"/>
    <property type="molecule type" value="Genomic_DNA"/>
</dbReference>
<reference evidence="3" key="2">
    <citation type="submission" date="2020-09" db="EMBL/GenBank/DDBJ databases">
        <authorList>
            <person name="Sun Q."/>
            <person name="Ohkuma M."/>
        </authorList>
    </citation>
    <scope>NUCLEOTIDE SEQUENCE</scope>
    <source>
        <strain evidence="3">JCM 4335</strain>
    </source>
</reference>
<evidence type="ECO:0000256" key="1">
    <source>
        <dbReference type="SAM" id="MobiDB-lite"/>
    </source>
</evidence>
<protein>
    <recommendedName>
        <fullName evidence="2">Lantibiotic dehydratase N-terminal domain-containing protein</fullName>
    </recommendedName>
</protein>
<evidence type="ECO:0000313" key="4">
    <source>
        <dbReference type="Proteomes" id="UP000654123"/>
    </source>
</evidence>
<name>A0A918EJE1_9ACTN</name>